<reference evidence="7" key="2">
    <citation type="journal article" date="2009" name="Fungal Genet. Biol.">
        <title>The 2008 update of the Aspergillus nidulans genome annotation: a community effort.</title>
        <authorList>
            <person name="Wortman J.R."/>
            <person name="Gilsenan J.M."/>
            <person name="Joardar V."/>
            <person name="Deegan J."/>
            <person name="Clutterbuck J."/>
            <person name="Andersen M.R."/>
            <person name="Archer D."/>
            <person name="Bencina M."/>
            <person name="Braus G."/>
            <person name="Coutinho P."/>
            <person name="von Dohren H."/>
            <person name="Doonan J."/>
            <person name="Driessen A.J."/>
            <person name="Durek P."/>
            <person name="Espeso E."/>
            <person name="Fekete E."/>
            <person name="Flipphi M."/>
            <person name="Estrada C.G."/>
            <person name="Geysens S."/>
            <person name="Goldman G."/>
            <person name="de Groot P.W."/>
            <person name="Hansen K."/>
            <person name="Harris S.D."/>
            <person name="Heinekamp T."/>
            <person name="Helmstaedt K."/>
            <person name="Henrissat B."/>
            <person name="Hofmann G."/>
            <person name="Homan T."/>
            <person name="Horio T."/>
            <person name="Horiuchi H."/>
            <person name="James S."/>
            <person name="Jones M."/>
            <person name="Karaffa L."/>
            <person name="Karanyi Z."/>
            <person name="Kato M."/>
            <person name="Keller N."/>
            <person name="Kelly D.E."/>
            <person name="Kiel J.A."/>
            <person name="Kim J.M."/>
            <person name="van der Klei I.J."/>
            <person name="Klis F.M."/>
            <person name="Kovalchuk A."/>
            <person name="Krasevec N."/>
            <person name="Kubicek C.P."/>
            <person name="Liu B."/>
            <person name="Maccabe A."/>
            <person name="Meyer V."/>
            <person name="Mirabito P."/>
            <person name="Miskei M."/>
            <person name="Mos M."/>
            <person name="Mullins J."/>
            <person name="Nelson D.R."/>
            <person name="Nielsen J."/>
            <person name="Oakley B.R."/>
            <person name="Osmani S.A."/>
            <person name="Pakula T."/>
            <person name="Paszewski A."/>
            <person name="Paulsen I."/>
            <person name="Pilsyk S."/>
            <person name="Pocsi I."/>
            <person name="Punt P.J."/>
            <person name="Ram A.F."/>
            <person name="Ren Q."/>
            <person name="Robellet X."/>
            <person name="Robson G."/>
            <person name="Seiboth B."/>
            <person name="van Solingen P."/>
            <person name="Specht T."/>
            <person name="Sun J."/>
            <person name="Taheri-Talesh N."/>
            <person name="Takeshita N."/>
            <person name="Ussery D."/>
            <person name="vanKuyk P.A."/>
            <person name="Visser H."/>
            <person name="van de Vondervoort P.J."/>
            <person name="de Vries R.P."/>
            <person name="Walton J."/>
            <person name="Xiang X."/>
            <person name="Xiong Y."/>
            <person name="Zeng A.P."/>
            <person name="Brandt B.W."/>
            <person name="Cornell M.J."/>
            <person name="van den Hondel C.A."/>
            <person name="Visser J."/>
            <person name="Oliver S.G."/>
            <person name="Turner G."/>
        </authorList>
    </citation>
    <scope>GENOME REANNOTATION</scope>
    <source>
        <strain evidence="7">FGSC A4 / ATCC 38163 / CBS 112.46 / NRRL 194 / M139</strain>
    </source>
</reference>
<evidence type="ECO:0000256" key="1">
    <source>
        <dbReference type="ARBA" id="ARBA00005495"/>
    </source>
</evidence>
<keyword evidence="3" id="KW-0862">Zinc</keyword>
<dbReference type="AlphaFoldDB" id="Q5B025"/>
<protein>
    <recommendedName>
        <fullName evidence="5">CENP-V/GFA domain-containing protein</fullName>
    </recommendedName>
</protein>
<dbReference type="InParanoid" id="Q5B025"/>
<evidence type="ECO:0000313" key="6">
    <source>
        <dbReference type="EMBL" id="CBF70175.1"/>
    </source>
</evidence>
<dbReference type="OrthoDB" id="9985472at2759"/>
<dbReference type="KEGG" id="ani:ANIA_06105"/>
<dbReference type="Proteomes" id="UP000000560">
    <property type="component" value="Chromosome I"/>
</dbReference>
<evidence type="ECO:0000259" key="5">
    <source>
        <dbReference type="Pfam" id="PF04828"/>
    </source>
</evidence>
<comment type="similarity">
    <text evidence="1">Belongs to the Gfa family.</text>
</comment>
<dbReference type="HOGENOM" id="CLU_1540025_0_0_1"/>
<gene>
    <name evidence="6" type="ORF">ANIA_06105</name>
</gene>
<dbReference type="SUPFAM" id="SSF51316">
    <property type="entry name" value="Mss4-like"/>
    <property type="match status" value="1"/>
</dbReference>
<dbReference type="Pfam" id="PF04828">
    <property type="entry name" value="GFA"/>
    <property type="match status" value="1"/>
</dbReference>
<feature type="region of interest" description="Disordered" evidence="4">
    <location>
        <begin position="1"/>
        <end position="20"/>
    </location>
</feature>
<dbReference type="STRING" id="227321.Q5B025"/>
<dbReference type="GeneID" id="2870777"/>
<organism evidence="6 7">
    <name type="scientific">Emericella nidulans (strain FGSC A4 / ATCC 38163 / CBS 112.46 / NRRL 194 / M139)</name>
    <name type="common">Aspergillus nidulans</name>
    <dbReference type="NCBI Taxonomy" id="227321"/>
    <lineage>
        <taxon>Eukaryota</taxon>
        <taxon>Fungi</taxon>
        <taxon>Dikarya</taxon>
        <taxon>Ascomycota</taxon>
        <taxon>Pezizomycotina</taxon>
        <taxon>Eurotiomycetes</taxon>
        <taxon>Eurotiomycetidae</taxon>
        <taxon>Eurotiales</taxon>
        <taxon>Aspergillaceae</taxon>
        <taxon>Aspergillus</taxon>
        <taxon>Aspergillus subgen. Nidulantes</taxon>
    </lineage>
</organism>
<dbReference type="EMBL" id="BN001301">
    <property type="protein sequence ID" value="CBF70175.1"/>
    <property type="molecule type" value="Genomic_DNA"/>
</dbReference>
<dbReference type="eggNOG" id="ENOG502SA0M">
    <property type="taxonomic scope" value="Eukaryota"/>
</dbReference>
<dbReference type="InterPro" id="IPR006913">
    <property type="entry name" value="CENP-V/GFA"/>
</dbReference>
<feature type="domain" description="CENP-V/GFA" evidence="5">
    <location>
        <begin position="35"/>
        <end position="129"/>
    </location>
</feature>
<keyword evidence="2" id="KW-0479">Metal-binding</keyword>
<evidence type="ECO:0000313" key="7">
    <source>
        <dbReference type="Proteomes" id="UP000000560"/>
    </source>
</evidence>
<reference evidence="7" key="1">
    <citation type="journal article" date="2005" name="Nature">
        <title>Sequencing of Aspergillus nidulans and comparative analysis with A. fumigatus and A. oryzae.</title>
        <authorList>
            <person name="Galagan J.E."/>
            <person name="Calvo S.E."/>
            <person name="Cuomo C."/>
            <person name="Ma L.J."/>
            <person name="Wortman J.R."/>
            <person name="Batzoglou S."/>
            <person name="Lee S.I."/>
            <person name="Basturkmen M."/>
            <person name="Spevak C.C."/>
            <person name="Clutterbuck J."/>
            <person name="Kapitonov V."/>
            <person name="Jurka J."/>
            <person name="Scazzocchio C."/>
            <person name="Farman M."/>
            <person name="Butler J."/>
            <person name="Purcell S."/>
            <person name="Harris S."/>
            <person name="Braus G.H."/>
            <person name="Draht O."/>
            <person name="Busch S."/>
            <person name="D'Enfert C."/>
            <person name="Bouchier C."/>
            <person name="Goldman G.H."/>
            <person name="Bell-Pedersen D."/>
            <person name="Griffiths-Jones S."/>
            <person name="Doonan J.H."/>
            <person name="Yu J."/>
            <person name="Vienken K."/>
            <person name="Pain A."/>
            <person name="Freitag M."/>
            <person name="Selker E.U."/>
            <person name="Archer D.B."/>
            <person name="Penalva M.A."/>
            <person name="Oakley B.R."/>
            <person name="Momany M."/>
            <person name="Tanaka T."/>
            <person name="Kumagai T."/>
            <person name="Asai K."/>
            <person name="Machida M."/>
            <person name="Nierman W.C."/>
            <person name="Denning D.W."/>
            <person name="Caddick M."/>
            <person name="Hynes M."/>
            <person name="Paoletti M."/>
            <person name="Fischer R."/>
            <person name="Miller B."/>
            <person name="Dyer P."/>
            <person name="Sachs M.S."/>
            <person name="Osmani S.A."/>
            <person name="Birren B.W."/>
        </authorList>
    </citation>
    <scope>NUCLEOTIDE SEQUENCE [LARGE SCALE GENOMIC DNA]</scope>
    <source>
        <strain evidence="7">FGSC A4 / ATCC 38163 / CBS 112.46 / NRRL 194 / M139</strain>
    </source>
</reference>
<dbReference type="VEuPathDB" id="FungiDB:AN6105"/>
<accession>C8V2K0</accession>
<keyword evidence="7" id="KW-1185">Reference proteome</keyword>
<dbReference type="OMA" id="CHCDCCK"/>
<proteinExistence type="inferred from homology"/>
<evidence type="ECO:0000256" key="3">
    <source>
        <dbReference type="ARBA" id="ARBA00022833"/>
    </source>
</evidence>
<accession>Q5B025</accession>
<dbReference type="InterPro" id="IPR011057">
    <property type="entry name" value="Mss4-like_sf"/>
</dbReference>
<name>Q5B025_EMENI</name>
<evidence type="ECO:0000256" key="2">
    <source>
        <dbReference type="ARBA" id="ARBA00022723"/>
    </source>
</evidence>
<dbReference type="GO" id="GO:0016846">
    <property type="term" value="F:carbon-sulfur lyase activity"/>
    <property type="evidence" value="ECO:0007669"/>
    <property type="project" value="InterPro"/>
</dbReference>
<dbReference type="RefSeq" id="XP_663709.1">
    <property type="nucleotide sequence ID" value="XM_658617.1"/>
</dbReference>
<dbReference type="Gene3D" id="2.170.150.70">
    <property type="match status" value="1"/>
</dbReference>
<dbReference type="GO" id="GO:0046872">
    <property type="term" value="F:metal ion binding"/>
    <property type="evidence" value="ECO:0007669"/>
    <property type="project" value="UniProtKB-KW"/>
</dbReference>
<sequence length="174" mass="18421">MVMSTSAAPTPSASASAPQTANSNGSIACANTVATLTGTCPCGSISVTVTDRSLEGKHGQRDSNPNLTIDAEKTAIQDRQKTLKMYFDLDTMSGRQIEKFFCSSCGCPIMSMTALLPGQVNLTMGLFPRIPASGFETTSSAFQPHRHQNPHPRSLEGRLDDVVQWSAKANAGLA</sequence>
<evidence type="ECO:0000256" key="4">
    <source>
        <dbReference type="SAM" id="MobiDB-lite"/>
    </source>
</evidence>